<keyword evidence="3" id="KW-1185">Reference proteome</keyword>
<dbReference type="EMBL" id="JABCRI010000016">
    <property type="protein sequence ID" value="KAF8392285.1"/>
    <property type="molecule type" value="Genomic_DNA"/>
</dbReference>
<proteinExistence type="predicted"/>
<protein>
    <submittedName>
        <fullName evidence="2">Uncharacterized protein</fullName>
    </submittedName>
</protein>
<gene>
    <name evidence="2" type="ORF">HHK36_022627</name>
</gene>
<reference evidence="2 3" key="1">
    <citation type="submission" date="2020-04" db="EMBL/GenBank/DDBJ databases">
        <title>Plant Genome Project.</title>
        <authorList>
            <person name="Zhang R.-G."/>
        </authorList>
    </citation>
    <scope>NUCLEOTIDE SEQUENCE [LARGE SCALE GENOMIC DNA]</scope>
    <source>
        <strain evidence="2">YNK0</strain>
        <tissue evidence="2">Leaf</tissue>
    </source>
</reference>
<sequence length="275" mass="30862">MEGKKKLERGGCREAENVEEDSSQISLAEDAYATLTEISRDRELSSLDLTMLMHLFQALKSADVGDGINLFFSSPCWLSTGFQLLQFERAFPGLFFVKKMIVLILLASTMVGEELPEIVKQSHCISATLSCCCAHFMDVNLRTESFNASLSDFRSNISDIGRGMLCKLFPETLSRLLLFLCSNHTQVAFNLPQPKCHFWNSLTVGGPYVIPILIIHWLMINRCIVVCICVAFRAFALKDPNGLGKSCQVKRRKIHLELSVLFRSSIIDFLPTKPS</sequence>
<dbReference type="AlphaFoldDB" id="A0A834YQB1"/>
<evidence type="ECO:0000313" key="3">
    <source>
        <dbReference type="Proteomes" id="UP000655225"/>
    </source>
</evidence>
<name>A0A834YQB1_TETSI</name>
<evidence type="ECO:0000256" key="1">
    <source>
        <dbReference type="SAM" id="MobiDB-lite"/>
    </source>
</evidence>
<dbReference type="OrthoDB" id="1743146at2759"/>
<comment type="caution">
    <text evidence="2">The sequence shown here is derived from an EMBL/GenBank/DDBJ whole genome shotgun (WGS) entry which is preliminary data.</text>
</comment>
<organism evidence="2 3">
    <name type="scientific">Tetracentron sinense</name>
    <name type="common">Spur-leaf</name>
    <dbReference type="NCBI Taxonomy" id="13715"/>
    <lineage>
        <taxon>Eukaryota</taxon>
        <taxon>Viridiplantae</taxon>
        <taxon>Streptophyta</taxon>
        <taxon>Embryophyta</taxon>
        <taxon>Tracheophyta</taxon>
        <taxon>Spermatophyta</taxon>
        <taxon>Magnoliopsida</taxon>
        <taxon>Trochodendrales</taxon>
        <taxon>Trochodendraceae</taxon>
        <taxon>Tetracentron</taxon>
    </lineage>
</organism>
<accession>A0A834YQB1</accession>
<feature type="region of interest" description="Disordered" evidence="1">
    <location>
        <begin position="1"/>
        <end position="21"/>
    </location>
</feature>
<dbReference type="Proteomes" id="UP000655225">
    <property type="component" value="Unassembled WGS sequence"/>
</dbReference>
<evidence type="ECO:0000313" key="2">
    <source>
        <dbReference type="EMBL" id="KAF8392285.1"/>
    </source>
</evidence>
<feature type="compositionally biased region" description="Basic and acidic residues" evidence="1">
    <location>
        <begin position="1"/>
        <end position="16"/>
    </location>
</feature>